<dbReference type="AlphaFoldDB" id="A0A1F4ZQM8"/>
<dbReference type="Proteomes" id="UP000176424">
    <property type="component" value="Unassembled WGS sequence"/>
</dbReference>
<gene>
    <name evidence="2" type="ORF">A2397_04715</name>
</gene>
<evidence type="ECO:0000313" key="3">
    <source>
        <dbReference type="Proteomes" id="UP000176424"/>
    </source>
</evidence>
<organism evidence="2 3">
    <name type="scientific">Candidatus Amesbacteria bacterium RIFOXYB1_FULL_44_23</name>
    <dbReference type="NCBI Taxonomy" id="1797263"/>
    <lineage>
        <taxon>Bacteria</taxon>
        <taxon>Candidatus Amesiibacteriota</taxon>
    </lineage>
</organism>
<dbReference type="CDD" id="cd02976">
    <property type="entry name" value="NrdH"/>
    <property type="match status" value="1"/>
</dbReference>
<dbReference type="EMBL" id="MEXR01000053">
    <property type="protein sequence ID" value="OGD08691.1"/>
    <property type="molecule type" value="Genomic_DNA"/>
</dbReference>
<dbReference type="STRING" id="1797263.A2397_04715"/>
<dbReference type="SUPFAM" id="SSF52833">
    <property type="entry name" value="Thioredoxin-like"/>
    <property type="match status" value="1"/>
</dbReference>
<dbReference type="Gene3D" id="3.40.30.10">
    <property type="entry name" value="Glutaredoxin"/>
    <property type="match status" value="1"/>
</dbReference>
<accession>A0A1F4ZQM8</accession>
<reference evidence="2 3" key="1">
    <citation type="journal article" date="2016" name="Nat. Commun.">
        <title>Thousands of microbial genomes shed light on interconnected biogeochemical processes in an aquifer system.</title>
        <authorList>
            <person name="Anantharaman K."/>
            <person name="Brown C.T."/>
            <person name="Hug L.A."/>
            <person name="Sharon I."/>
            <person name="Castelle C.J."/>
            <person name="Probst A.J."/>
            <person name="Thomas B.C."/>
            <person name="Singh A."/>
            <person name="Wilkins M.J."/>
            <person name="Karaoz U."/>
            <person name="Brodie E.L."/>
            <person name="Williams K.H."/>
            <person name="Hubbard S.S."/>
            <person name="Banfield J.F."/>
        </authorList>
    </citation>
    <scope>NUCLEOTIDE SEQUENCE [LARGE SCALE GENOMIC DNA]</scope>
</reference>
<evidence type="ECO:0000259" key="1">
    <source>
        <dbReference type="Pfam" id="PF00462"/>
    </source>
</evidence>
<name>A0A1F4ZQM8_9BACT</name>
<dbReference type="InterPro" id="IPR036249">
    <property type="entry name" value="Thioredoxin-like_sf"/>
</dbReference>
<dbReference type="InterPro" id="IPR002109">
    <property type="entry name" value="Glutaredoxin"/>
</dbReference>
<evidence type="ECO:0000313" key="2">
    <source>
        <dbReference type="EMBL" id="OGD08691.1"/>
    </source>
</evidence>
<sequence>MEARWLDDKKIKYNEVHVDIDQKEAEVMVRKTGQMGVPVTAILFEDGEEEYIVGFDKTKLEQILNVK</sequence>
<protein>
    <recommendedName>
        <fullName evidence="1">Glutaredoxin domain-containing protein</fullName>
    </recommendedName>
</protein>
<proteinExistence type="predicted"/>
<dbReference type="Pfam" id="PF00462">
    <property type="entry name" value="Glutaredoxin"/>
    <property type="match status" value="1"/>
</dbReference>
<comment type="caution">
    <text evidence="2">The sequence shown here is derived from an EMBL/GenBank/DDBJ whole genome shotgun (WGS) entry which is preliminary data.</text>
</comment>
<feature type="domain" description="Glutaredoxin" evidence="1">
    <location>
        <begin position="4"/>
        <end position="40"/>
    </location>
</feature>